<accession>A0A0F9TTZ0</accession>
<name>A0A0F9TTZ0_9ZZZZ</name>
<evidence type="ECO:0000256" key="1">
    <source>
        <dbReference type="SAM" id="Phobius"/>
    </source>
</evidence>
<feature type="transmembrane region" description="Helical" evidence="1">
    <location>
        <begin position="17"/>
        <end position="39"/>
    </location>
</feature>
<organism evidence="2">
    <name type="scientific">marine sediment metagenome</name>
    <dbReference type="NCBI Taxonomy" id="412755"/>
    <lineage>
        <taxon>unclassified sequences</taxon>
        <taxon>metagenomes</taxon>
        <taxon>ecological metagenomes</taxon>
    </lineage>
</organism>
<evidence type="ECO:0000313" key="2">
    <source>
        <dbReference type="EMBL" id="KKN44828.1"/>
    </source>
</evidence>
<gene>
    <name evidence="2" type="ORF">LCGC14_0689090</name>
</gene>
<protein>
    <submittedName>
        <fullName evidence="2">Uncharacterized protein</fullName>
    </submittedName>
</protein>
<proteinExistence type="predicted"/>
<dbReference type="EMBL" id="LAZR01001426">
    <property type="protein sequence ID" value="KKN44828.1"/>
    <property type="molecule type" value="Genomic_DNA"/>
</dbReference>
<keyword evidence="1" id="KW-1133">Transmembrane helix</keyword>
<dbReference type="AlphaFoldDB" id="A0A0F9TTZ0"/>
<sequence length="56" mass="6380">MFNLSQLRNGTLKRYKLIFFIISTVIVSTVIIAIVFTIINAEPTHNHDSNDDDCNI</sequence>
<keyword evidence="1" id="KW-0812">Transmembrane</keyword>
<comment type="caution">
    <text evidence="2">The sequence shown here is derived from an EMBL/GenBank/DDBJ whole genome shotgun (WGS) entry which is preliminary data.</text>
</comment>
<reference evidence="2" key="1">
    <citation type="journal article" date="2015" name="Nature">
        <title>Complex archaea that bridge the gap between prokaryotes and eukaryotes.</title>
        <authorList>
            <person name="Spang A."/>
            <person name="Saw J.H."/>
            <person name="Jorgensen S.L."/>
            <person name="Zaremba-Niedzwiedzka K."/>
            <person name="Martijn J."/>
            <person name="Lind A.E."/>
            <person name="van Eijk R."/>
            <person name="Schleper C."/>
            <person name="Guy L."/>
            <person name="Ettema T.J."/>
        </authorList>
    </citation>
    <scope>NUCLEOTIDE SEQUENCE</scope>
</reference>
<keyword evidence="1" id="KW-0472">Membrane</keyword>